<evidence type="ECO:0000256" key="2">
    <source>
        <dbReference type="ARBA" id="ARBA00022679"/>
    </source>
</evidence>
<dbReference type="EMBL" id="DF933856">
    <property type="protein sequence ID" value="GAM43900.1"/>
    <property type="molecule type" value="Genomic_DNA"/>
</dbReference>
<keyword evidence="3" id="KW-0949">S-adenosyl-L-methionine</keyword>
<evidence type="ECO:0000313" key="5">
    <source>
        <dbReference type="EMBL" id="GAM43900.1"/>
    </source>
</evidence>
<keyword evidence="1" id="KW-0489">Methyltransferase</keyword>
<dbReference type="InterPro" id="IPR050362">
    <property type="entry name" value="Cation-dep_OMT"/>
</dbReference>
<dbReference type="SUPFAM" id="SSF53335">
    <property type="entry name" value="S-adenosyl-L-methionine-dependent methyltransferases"/>
    <property type="match status" value="1"/>
</dbReference>
<keyword evidence="2" id="KW-0808">Transferase</keyword>
<gene>
    <name evidence="5" type="ORF">TCE0_060r19089</name>
</gene>
<evidence type="ECO:0008006" key="7">
    <source>
        <dbReference type="Google" id="ProtNLM"/>
    </source>
</evidence>
<dbReference type="PANTHER" id="PTHR10509">
    <property type="entry name" value="O-METHYLTRANSFERASE-RELATED"/>
    <property type="match status" value="1"/>
</dbReference>
<reference evidence="6" key="1">
    <citation type="journal article" date="2015" name="Genome Announc.">
        <title>Draft genome sequence of Talaromyces cellulolyticus strain Y-94, a source of lignocellulosic biomass-degrading enzymes.</title>
        <authorList>
            <person name="Fujii T."/>
            <person name="Koike H."/>
            <person name="Sawayama S."/>
            <person name="Yano S."/>
            <person name="Inoue H."/>
        </authorList>
    </citation>
    <scope>NUCLEOTIDE SEQUENCE [LARGE SCALE GENOMIC DNA]</scope>
    <source>
        <strain evidence="6">Y-94</strain>
    </source>
</reference>
<dbReference type="GO" id="GO:0008757">
    <property type="term" value="F:S-adenosylmethionine-dependent methyltransferase activity"/>
    <property type="evidence" value="ECO:0007669"/>
    <property type="project" value="TreeGrafter"/>
</dbReference>
<comment type="similarity">
    <text evidence="4">Belongs to the class I-like SAM-binding methyltransferase superfamily. Cation-dependent O-methyltransferase family.</text>
</comment>
<dbReference type="Proteomes" id="UP000053095">
    <property type="component" value="Unassembled WGS sequence"/>
</dbReference>
<evidence type="ECO:0000313" key="6">
    <source>
        <dbReference type="Proteomes" id="UP000053095"/>
    </source>
</evidence>
<protein>
    <recommendedName>
        <fullName evidence="7">O-methyltransferase</fullName>
    </recommendedName>
</protein>
<dbReference type="GO" id="GO:0008171">
    <property type="term" value="F:O-methyltransferase activity"/>
    <property type="evidence" value="ECO:0007669"/>
    <property type="project" value="InterPro"/>
</dbReference>
<dbReference type="InterPro" id="IPR002935">
    <property type="entry name" value="SAM_O-MeTrfase"/>
</dbReference>
<sequence>MTSSRSPETDNPQWAAVDAYTLSHLHPTERANSQALQDTLTASTQAGLPSHALSPAQGKFIALHCRTMRVTHVLEVGTLGGYSAIWMASMNPQLTVTTVECNKTHAEIARANIERAGLADRIEVIEGFGVDVLVRLRGEVQAGSRPHFGFVFIDADKANNWRYFQLSMDMIISNSVICVDNVVRNGQLVDWSDSNPSVLGSREVVEKAGREPRVDSVLVQTVGEKGYDGWLWAVIS</sequence>
<evidence type="ECO:0000256" key="4">
    <source>
        <dbReference type="ARBA" id="ARBA00023453"/>
    </source>
</evidence>
<dbReference type="Pfam" id="PF01596">
    <property type="entry name" value="Methyltransf_3"/>
    <property type="match status" value="1"/>
</dbReference>
<evidence type="ECO:0000256" key="1">
    <source>
        <dbReference type="ARBA" id="ARBA00022603"/>
    </source>
</evidence>
<dbReference type="PROSITE" id="PS51682">
    <property type="entry name" value="SAM_OMT_I"/>
    <property type="match status" value="1"/>
</dbReference>
<evidence type="ECO:0000256" key="3">
    <source>
        <dbReference type="ARBA" id="ARBA00022691"/>
    </source>
</evidence>
<dbReference type="GO" id="GO:0032259">
    <property type="term" value="P:methylation"/>
    <property type="evidence" value="ECO:0007669"/>
    <property type="project" value="UniProtKB-KW"/>
</dbReference>
<keyword evidence="6" id="KW-1185">Reference proteome</keyword>
<dbReference type="InterPro" id="IPR029063">
    <property type="entry name" value="SAM-dependent_MTases_sf"/>
</dbReference>
<organism evidence="5 6">
    <name type="scientific">Talaromyces pinophilus</name>
    <name type="common">Penicillium pinophilum</name>
    <dbReference type="NCBI Taxonomy" id="128442"/>
    <lineage>
        <taxon>Eukaryota</taxon>
        <taxon>Fungi</taxon>
        <taxon>Dikarya</taxon>
        <taxon>Ascomycota</taxon>
        <taxon>Pezizomycotina</taxon>
        <taxon>Eurotiomycetes</taxon>
        <taxon>Eurotiomycetidae</taxon>
        <taxon>Eurotiales</taxon>
        <taxon>Trichocomaceae</taxon>
        <taxon>Talaromyces</taxon>
        <taxon>Talaromyces sect. Talaromyces</taxon>
    </lineage>
</organism>
<proteinExistence type="inferred from homology"/>
<dbReference type="AlphaFoldDB" id="A0A6V8HPL4"/>
<comment type="caution">
    <text evidence="5">The sequence shown here is derived from an EMBL/GenBank/DDBJ whole genome shotgun (WGS) entry which is preliminary data.</text>
</comment>
<name>A0A6V8HPL4_TALPI</name>
<dbReference type="Gene3D" id="3.40.50.150">
    <property type="entry name" value="Vaccinia Virus protein VP39"/>
    <property type="match status" value="1"/>
</dbReference>
<dbReference type="PANTHER" id="PTHR10509:SF14">
    <property type="entry name" value="CAFFEOYL-COA O-METHYLTRANSFERASE 3-RELATED"/>
    <property type="match status" value="1"/>
</dbReference>
<accession>A0A6V8HPL4</accession>